<evidence type="ECO:0000256" key="1">
    <source>
        <dbReference type="SAM" id="Phobius"/>
    </source>
</evidence>
<sequence length="112" mass="12375">MSMELVSLIRGAPLVLIDLVLHGKALCLSDLSKLRTPLLRPSLPSISLYTIIVIIVILIDLEIMDPLPIKASMAVMSMVIQLLPTPTLIYHQTLALRQKTLRPLLIIQGQMA</sequence>
<name>A0A0K2UEH0_LEPSM</name>
<reference evidence="2" key="1">
    <citation type="submission" date="2014-05" db="EMBL/GenBank/DDBJ databases">
        <authorList>
            <person name="Chronopoulou M."/>
        </authorList>
    </citation>
    <scope>NUCLEOTIDE SEQUENCE</scope>
    <source>
        <tissue evidence="2">Whole organism</tissue>
    </source>
</reference>
<accession>A0A0K2UEH0</accession>
<dbReference type="EMBL" id="HACA01018715">
    <property type="protein sequence ID" value="CDW36076.1"/>
    <property type="molecule type" value="Transcribed_RNA"/>
</dbReference>
<dbReference type="AlphaFoldDB" id="A0A0K2UEH0"/>
<feature type="transmembrane region" description="Helical" evidence="1">
    <location>
        <begin position="38"/>
        <end position="59"/>
    </location>
</feature>
<keyword evidence="1" id="KW-0812">Transmembrane</keyword>
<keyword evidence="1" id="KW-0472">Membrane</keyword>
<protein>
    <submittedName>
        <fullName evidence="2">Uncharacterized protein</fullName>
    </submittedName>
</protein>
<feature type="transmembrane region" description="Helical" evidence="1">
    <location>
        <begin position="71"/>
        <end position="90"/>
    </location>
</feature>
<evidence type="ECO:0000313" key="2">
    <source>
        <dbReference type="EMBL" id="CDW36076.1"/>
    </source>
</evidence>
<keyword evidence="1" id="KW-1133">Transmembrane helix</keyword>
<organism evidence="2">
    <name type="scientific">Lepeophtheirus salmonis</name>
    <name type="common">Salmon louse</name>
    <name type="synonym">Caligus salmonis</name>
    <dbReference type="NCBI Taxonomy" id="72036"/>
    <lineage>
        <taxon>Eukaryota</taxon>
        <taxon>Metazoa</taxon>
        <taxon>Ecdysozoa</taxon>
        <taxon>Arthropoda</taxon>
        <taxon>Crustacea</taxon>
        <taxon>Multicrustacea</taxon>
        <taxon>Hexanauplia</taxon>
        <taxon>Copepoda</taxon>
        <taxon>Siphonostomatoida</taxon>
        <taxon>Caligidae</taxon>
        <taxon>Lepeophtheirus</taxon>
    </lineage>
</organism>
<proteinExistence type="predicted"/>
<feature type="non-terminal residue" evidence="2">
    <location>
        <position position="112"/>
    </location>
</feature>